<dbReference type="GO" id="GO:0005576">
    <property type="term" value="C:extracellular region"/>
    <property type="evidence" value="ECO:0007669"/>
    <property type="project" value="TreeGrafter"/>
</dbReference>
<comment type="caution">
    <text evidence="7">The sequence shown here is derived from an EMBL/GenBank/DDBJ whole genome shotgun (WGS) entry which is preliminary data.</text>
</comment>
<feature type="region of interest" description="Disordered" evidence="6">
    <location>
        <begin position="983"/>
        <end position="1009"/>
    </location>
</feature>
<evidence type="ECO:0000256" key="5">
    <source>
        <dbReference type="HAMAP-Rule" id="MF_01600"/>
    </source>
</evidence>
<evidence type="ECO:0000256" key="1">
    <source>
        <dbReference type="ARBA" id="ARBA00022475"/>
    </source>
</evidence>
<feature type="transmembrane region" description="Helical" evidence="5">
    <location>
        <begin position="256"/>
        <end position="278"/>
    </location>
</feature>
<dbReference type="eggNOG" id="COG1615">
    <property type="taxonomic scope" value="Bacteria"/>
</dbReference>
<dbReference type="PATRIC" id="fig|582515.4.peg.4123"/>
<evidence type="ECO:0000256" key="3">
    <source>
        <dbReference type="ARBA" id="ARBA00022989"/>
    </source>
</evidence>
<reference evidence="7 8" key="1">
    <citation type="submission" date="2013-05" db="EMBL/GenBank/DDBJ databases">
        <title>Draft genome sequence of Rubidibacter lacunae KORDI 51-2.</title>
        <authorList>
            <person name="Choi D.H."/>
            <person name="Noh J.H."/>
            <person name="Kwon K.-K."/>
            <person name="Lee J.-H."/>
            <person name="Ryu J.-Y."/>
        </authorList>
    </citation>
    <scope>NUCLEOTIDE SEQUENCE [LARGE SCALE GENOMIC DNA]</scope>
    <source>
        <strain evidence="7 8">KORDI 51-2</strain>
    </source>
</reference>
<protein>
    <recommendedName>
        <fullName evidence="5">UPF0182 protein KR51_00036630</fullName>
    </recommendedName>
</protein>
<feature type="transmembrane region" description="Helical" evidence="5">
    <location>
        <begin position="104"/>
        <end position="124"/>
    </location>
</feature>
<dbReference type="PANTHER" id="PTHR39344:SF1">
    <property type="entry name" value="UPF0182 PROTEIN SLL1060"/>
    <property type="match status" value="1"/>
</dbReference>
<comment type="subcellular location">
    <subcellularLocation>
        <location evidence="5">Cell membrane</location>
        <topology evidence="5">Multi-pass membrane protein</topology>
    </subcellularLocation>
</comment>
<keyword evidence="4 5" id="KW-0472">Membrane</keyword>
<feature type="transmembrane region" description="Helical" evidence="5">
    <location>
        <begin position="173"/>
        <end position="195"/>
    </location>
</feature>
<name>U5DJL3_9CHRO</name>
<dbReference type="InterPro" id="IPR005372">
    <property type="entry name" value="UPF0182"/>
</dbReference>
<feature type="transmembrane region" description="Helical" evidence="5">
    <location>
        <begin position="53"/>
        <end position="71"/>
    </location>
</feature>
<evidence type="ECO:0000256" key="6">
    <source>
        <dbReference type="SAM" id="MobiDB-lite"/>
    </source>
</evidence>
<evidence type="ECO:0000313" key="8">
    <source>
        <dbReference type="Proteomes" id="UP000016960"/>
    </source>
</evidence>
<feature type="transmembrane region" description="Helical" evidence="5">
    <location>
        <begin position="200"/>
        <end position="221"/>
    </location>
</feature>
<feature type="transmembrane region" description="Helical" evidence="5">
    <location>
        <begin position="299"/>
        <end position="317"/>
    </location>
</feature>
<evidence type="ECO:0000256" key="2">
    <source>
        <dbReference type="ARBA" id="ARBA00022692"/>
    </source>
</evidence>
<organism evidence="7 8">
    <name type="scientific">Rubidibacter lacunae KORDI 51-2</name>
    <dbReference type="NCBI Taxonomy" id="582515"/>
    <lineage>
        <taxon>Bacteria</taxon>
        <taxon>Bacillati</taxon>
        <taxon>Cyanobacteriota</taxon>
        <taxon>Cyanophyceae</taxon>
        <taxon>Oscillatoriophycideae</taxon>
        <taxon>Chroococcales</taxon>
        <taxon>Aphanothecaceae</taxon>
        <taxon>Rubidibacter</taxon>
    </lineage>
</organism>
<dbReference type="Proteomes" id="UP000016960">
    <property type="component" value="Unassembled WGS sequence"/>
</dbReference>
<keyword evidence="2 5" id="KW-0812">Transmembrane</keyword>
<keyword evidence="3 5" id="KW-1133">Transmembrane helix</keyword>
<evidence type="ECO:0000313" key="7">
    <source>
        <dbReference type="EMBL" id="ERN39880.1"/>
    </source>
</evidence>
<dbReference type="Pfam" id="PF03699">
    <property type="entry name" value="UPF0182"/>
    <property type="match status" value="1"/>
</dbReference>
<dbReference type="NCBIfam" id="NF002707">
    <property type="entry name" value="PRK02509.1"/>
    <property type="match status" value="1"/>
</dbReference>
<dbReference type="HAMAP" id="MF_01600">
    <property type="entry name" value="UPF0182"/>
    <property type="match status" value="1"/>
</dbReference>
<dbReference type="PANTHER" id="PTHR39344">
    <property type="entry name" value="UPF0182 PROTEIN SLL1060"/>
    <property type="match status" value="1"/>
</dbReference>
<dbReference type="AlphaFoldDB" id="U5DJL3"/>
<dbReference type="RefSeq" id="WP_022609302.1">
    <property type="nucleotide sequence ID" value="NZ_ASSJ01000085.1"/>
</dbReference>
<accession>U5DJL3</accession>
<dbReference type="GO" id="GO:0005886">
    <property type="term" value="C:plasma membrane"/>
    <property type="evidence" value="ECO:0007669"/>
    <property type="project" value="UniProtKB-SubCell"/>
</dbReference>
<feature type="transmembrane region" description="Helical" evidence="5">
    <location>
        <begin position="337"/>
        <end position="360"/>
    </location>
</feature>
<evidence type="ECO:0000256" key="4">
    <source>
        <dbReference type="ARBA" id="ARBA00023136"/>
    </source>
</evidence>
<dbReference type="EMBL" id="ASSJ01000085">
    <property type="protein sequence ID" value="ERN39880.1"/>
    <property type="molecule type" value="Genomic_DNA"/>
</dbReference>
<sequence length="1009" mass="113066">MLFQNRLARLALAVVGTLLLGELAVRTTAEVLWFQEVGYLPLLLLRMGTQAGLWLAIAIGSAVFLLGNLELAERCICPDATTAIPASDRARGAGVSVGSMRLRVLLPVVVVLAIAISLLMLHYLQIGGSFFRTDWSLPPAGSAISVPGNPENYTLPTSLGERPLFEVSFLRRLWQQLTTAAVSTLGAIAFVMLVLMRHRLILRAVAVLLSIFFASIVAANWTRVLLFLHAQPFERVEPLFGRDIGFYVFKLPIWELLNFFIGGLFWYALLSASLIYLLAGNSISQGKFLGFSYPQLRHLYFLGSVVSMMLAVRHALARFELLYSARGVTYGASYTDIAVQLPTETVLSLIAASTAIWLMLRATPLLGRRRILGRSPWVGLALYVCALLLGATLSPVVQRVNVQPNELDRELSYIERSIKLTRAAFGLDAIDVQTFDPEADLTADDLRRNSRTIRNIRLWDARTLLATNRQLQQIRLYYKFPDADMDRYTLLRNPLAGDPTTERQQVLISARELDFSAVPAQAQTWLNKHLIYTHGYGFTLSPVNQVGEGGLPEYFVKDIATGAEAGDLETASESIRDSIPIGLPRIYFGELTDTYILTNTRKLELDFPSGEDNVYTTYAGSGGISVGSLQRRLLFASYLKDWQMLLTRNLTPDTMLLMRRNIKQRIQAIAPFLRFDGDPYLVTADTGSAADRESQNYLKWIVDAYTISDRYPYSDPGKYTFNYIRNSVKIVVDAYNGDVTFYLADPTDPIARAWSDIFPDMFVPLDAMPEPLSVHIRYPLNLFQVQAEQLLAYHMTDPQVFYNREDQWQIPREVYGSKVQSVKPDYLIMKLPMEKAEEFVLLMPFAPTERNNMIAWLAGRSDGRNYGKQLLYQFPRQRLIFGPEQIEALINQDPIISQQIALWDRQGSRAVQGDLLVIPIERSLLYVEPVYLEAESNSLPTLVRVIVVFENRIAMANTLEGALQAIFEPGAIGVDDGEDLGLESSTTPIVRPVESLPEDTAIPSLPDNP</sequence>
<dbReference type="InParanoid" id="U5DJL3"/>
<keyword evidence="8" id="KW-1185">Reference proteome</keyword>
<feature type="transmembrane region" description="Helical" evidence="5">
    <location>
        <begin position="380"/>
        <end position="397"/>
    </location>
</feature>
<gene>
    <name evidence="7" type="ORF">KR51_00036630</name>
</gene>
<proteinExistence type="inferred from homology"/>
<dbReference type="OrthoDB" id="9763654at2"/>
<comment type="similarity">
    <text evidence="5">Belongs to the UPF0182 family.</text>
</comment>
<keyword evidence="1 5" id="KW-1003">Cell membrane</keyword>